<dbReference type="InParanoid" id="A0A6I8U4D5"/>
<sequence>MTMSQLLKQTKKCCVKIIRKFSFHPNGSPSPTSGGSSSGTGGGTGVGGATAMTGRSISLNNRATAKYVLHKNCTPTRCKVQPTTPERLARPAVVPVPIAERIASRAPQIGL</sequence>
<dbReference type="Proteomes" id="UP000008820">
    <property type="component" value="Chromosome 2"/>
</dbReference>
<dbReference type="OrthoDB" id="7738731at2759"/>
<evidence type="ECO:0000256" key="1">
    <source>
        <dbReference type="SAM" id="MobiDB-lite"/>
    </source>
</evidence>
<dbReference type="EnsemblMetazoa" id="AAEL023787-RA">
    <property type="protein sequence ID" value="AAEL023787-PA"/>
    <property type="gene ID" value="AAEL023787"/>
</dbReference>
<organism evidence="2 3">
    <name type="scientific">Aedes aegypti</name>
    <name type="common">Yellowfever mosquito</name>
    <name type="synonym">Culex aegypti</name>
    <dbReference type="NCBI Taxonomy" id="7159"/>
    <lineage>
        <taxon>Eukaryota</taxon>
        <taxon>Metazoa</taxon>
        <taxon>Ecdysozoa</taxon>
        <taxon>Arthropoda</taxon>
        <taxon>Hexapoda</taxon>
        <taxon>Insecta</taxon>
        <taxon>Pterygota</taxon>
        <taxon>Neoptera</taxon>
        <taxon>Endopterygota</taxon>
        <taxon>Diptera</taxon>
        <taxon>Nematocera</taxon>
        <taxon>Culicoidea</taxon>
        <taxon>Culicidae</taxon>
        <taxon>Culicinae</taxon>
        <taxon>Aedini</taxon>
        <taxon>Aedes</taxon>
        <taxon>Stegomyia</taxon>
    </lineage>
</organism>
<dbReference type="AlphaFoldDB" id="A0A6I8U4D5"/>
<feature type="region of interest" description="Disordered" evidence="1">
    <location>
        <begin position="22"/>
        <end position="54"/>
    </location>
</feature>
<feature type="compositionally biased region" description="Gly residues" evidence="1">
    <location>
        <begin position="36"/>
        <end position="48"/>
    </location>
</feature>
<proteinExistence type="predicted"/>
<evidence type="ECO:0000313" key="2">
    <source>
        <dbReference type="EnsemblMetazoa" id="AAEL023787-PA"/>
    </source>
</evidence>
<keyword evidence="3" id="KW-1185">Reference proteome</keyword>
<reference evidence="2" key="2">
    <citation type="submission" date="2020-05" db="UniProtKB">
        <authorList>
            <consortium name="EnsemblMetazoa"/>
        </authorList>
    </citation>
    <scope>IDENTIFICATION</scope>
    <source>
        <strain evidence="2">LVP_AGWG</strain>
    </source>
</reference>
<evidence type="ECO:0000313" key="3">
    <source>
        <dbReference type="Proteomes" id="UP000008820"/>
    </source>
</evidence>
<name>A0A6I8U4D5_AEDAE</name>
<protein>
    <submittedName>
        <fullName evidence="2">Uncharacterized protein</fullName>
    </submittedName>
</protein>
<gene>
    <name evidence="2" type="primary">5570496</name>
</gene>
<reference evidence="2 3" key="1">
    <citation type="submission" date="2017-06" db="EMBL/GenBank/DDBJ databases">
        <title>Aedes aegypti genome working group (AGWG) sequencing and assembly.</title>
        <authorList>
            <consortium name="Aedes aegypti Genome Working Group (AGWG)"/>
            <person name="Matthews B.J."/>
        </authorList>
    </citation>
    <scope>NUCLEOTIDE SEQUENCE [LARGE SCALE GENOMIC DNA]</scope>
    <source>
        <strain evidence="2 3">LVP_AGWG</strain>
    </source>
</reference>
<accession>A0A6I8U4D5</accession>